<dbReference type="InterPro" id="IPR016024">
    <property type="entry name" value="ARM-type_fold"/>
</dbReference>
<dbReference type="AlphaFoldDB" id="A0AAX4P033"/>
<dbReference type="EMBL" id="CP151501">
    <property type="protein sequence ID" value="WZN59301.1"/>
    <property type="molecule type" value="Genomic_DNA"/>
</dbReference>
<accession>A0AAX4P033</accession>
<evidence type="ECO:0000256" key="1">
    <source>
        <dbReference type="SAM" id="MobiDB-lite"/>
    </source>
</evidence>
<feature type="compositionally biased region" description="Low complexity" evidence="1">
    <location>
        <begin position="1"/>
        <end position="11"/>
    </location>
</feature>
<gene>
    <name evidence="2" type="ORF">HKI87_01g08260</name>
</gene>
<evidence type="ECO:0000313" key="2">
    <source>
        <dbReference type="EMBL" id="WZN59301.1"/>
    </source>
</evidence>
<name>A0AAX4P033_9CHLO</name>
<dbReference type="Gene3D" id="1.25.10.10">
    <property type="entry name" value="Leucine-rich Repeat Variant"/>
    <property type="match status" value="1"/>
</dbReference>
<feature type="compositionally biased region" description="Gly residues" evidence="1">
    <location>
        <begin position="40"/>
        <end position="57"/>
    </location>
</feature>
<dbReference type="InterPro" id="IPR011989">
    <property type="entry name" value="ARM-like"/>
</dbReference>
<proteinExistence type="predicted"/>
<evidence type="ECO:0000313" key="3">
    <source>
        <dbReference type="Proteomes" id="UP001472866"/>
    </source>
</evidence>
<sequence length="453" mass="46957">MTMRAAMRAARGPGLVGGRRQPRPNGRKGHALRAWRPAGGSAGGSGGAPPNRGGGGRGEGEGEGDAGGWGARGLLAATVSAFLASSLASGGLASAQQVDQGSTPSQGVVLESWLSWLDKLVNDCIDGKGNLDLAELEARLASATKGGQDLSRKADQLWRAIDEGDVGAAESIIESVDKDRMLNFGKHAVRSICAKDEALVDGAARAGQVWKLVQLSHFGSAHQQALARSRLEALGSDKGARTQASEAEADVRTINSVLLPYQGGDVKRLSRLLGSGKGEQRVMAAQALSGLCGMGLSERVAEALGRSPALVKELVSLLESEVGRGAEKAGGAAAASPRSPLLSEWMEDFSLPPKVSLAGLLGALGTHRPDALHRAVDLGVLRPLSGMLDQGNPRERELVSSLLLVMMTASERAWTAAKSSEGLFSAGTPLLSRCLEFQGTHGELGDYMLAASR</sequence>
<dbReference type="Proteomes" id="UP001472866">
    <property type="component" value="Chromosome 01"/>
</dbReference>
<organism evidence="2 3">
    <name type="scientific">Chloropicon roscoffensis</name>
    <dbReference type="NCBI Taxonomy" id="1461544"/>
    <lineage>
        <taxon>Eukaryota</taxon>
        <taxon>Viridiplantae</taxon>
        <taxon>Chlorophyta</taxon>
        <taxon>Chloropicophyceae</taxon>
        <taxon>Chloropicales</taxon>
        <taxon>Chloropicaceae</taxon>
        <taxon>Chloropicon</taxon>
    </lineage>
</organism>
<feature type="region of interest" description="Disordered" evidence="1">
    <location>
        <begin position="1"/>
        <end position="67"/>
    </location>
</feature>
<protein>
    <submittedName>
        <fullName evidence="2">Uncharacterized protein</fullName>
    </submittedName>
</protein>
<reference evidence="2 3" key="1">
    <citation type="submission" date="2024-03" db="EMBL/GenBank/DDBJ databases">
        <title>Complete genome sequence of the green alga Chloropicon roscoffensis RCC1871.</title>
        <authorList>
            <person name="Lemieux C."/>
            <person name="Pombert J.-F."/>
            <person name="Otis C."/>
            <person name="Turmel M."/>
        </authorList>
    </citation>
    <scope>NUCLEOTIDE SEQUENCE [LARGE SCALE GENOMIC DNA]</scope>
    <source>
        <strain evidence="2 3">RCC1871</strain>
    </source>
</reference>
<keyword evidence="3" id="KW-1185">Reference proteome</keyword>
<feature type="compositionally biased region" description="Basic residues" evidence="1">
    <location>
        <begin position="20"/>
        <end position="33"/>
    </location>
</feature>
<dbReference type="SUPFAM" id="SSF48371">
    <property type="entry name" value="ARM repeat"/>
    <property type="match status" value="1"/>
</dbReference>